<evidence type="ECO:0000313" key="2">
    <source>
        <dbReference type="EMBL" id="KZP16677.1"/>
    </source>
</evidence>
<reference evidence="2 3" key="1">
    <citation type="journal article" date="2016" name="Mol. Biol. Evol.">
        <title>Comparative Genomics of Early-Diverging Mushroom-Forming Fungi Provides Insights into the Origins of Lignocellulose Decay Capabilities.</title>
        <authorList>
            <person name="Nagy L.G."/>
            <person name="Riley R."/>
            <person name="Tritt A."/>
            <person name="Adam C."/>
            <person name="Daum C."/>
            <person name="Floudas D."/>
            <person name="Sun H."/>
            <person name="Yadav J.S."/>
            <person name="Pangilinan J."/>
            <person name="Larsson K.H."/>
            <person name="Matsuura K."/>
            <person name="Barry K."/>
            <person name="Labutti K."/>
            <person name="Kuo R."/>
            <person name="Ohm R.A."/>
            <person name="Bhattacharya S.S."/>
            <person name="Shirouzu T."/>
            <person name="Yoshinaga Y."/>
            <person name="Martin F.M."/>
            <person name="Grigoriev I.V."/>
            <person name="Hibbett D.S."/>
        </authorList>
    </citation>
    <scope>NUCLEOTIDE SEQUENCE [LARGE SCALE GENOMIC DNA]</scope>
    <source>
        <strain evidence="2 3">CBS 109695</strain>
    </source>
</reference>
<keyword evidence="1" id="KW-0472">Membrane</keyword>
<accession>A0A166FD50</accession>
<keyword evidence="1" id="KW-0812">Transmembrane</keyword>
<dbReference type="EMBL" id="KV417590">
    <property type="protein sequence ID" value="KZP16677.1"/>
    <property type="molecule type" value="Genomic_DNA"/>
</dbReference>
<proteinExistence type="predicted"/>
<dbReference type="OrthoDB" id="5389512at2759"/>
<gene>
    <name evidence="2" type="ORF">FIBSPDRAFT_865649</name>
</gene>
<dbReference type="AlphaFoldDB" id="A0A166FD50"/>
<keyword evidence="1" id="KW-1133">Transmembrane helix</keyword>
<dbReference type="Proteomes" id="UP000076532">
    <property type="component" value="Unassembled WGS sequence"/>
</dbReference>
<protein>
    <submittedName>
        <fullName evidence="2">Uncharacterized protein</fullName>
    </submittedName>
</protein>
<evidence type="ECO:0000256" key="1">
    <source>
        <dbReference type="SAM" id="Phobius"/>
    </source>
</evidence>
<name>A0A166FD50_9AGAM</name>
<organism evidence="2 3">
    <name type="scientific">Athelia psychrophila</name>
    <dbReference type="NCBI Taxonomy" id="1759441"/>
    <lineage>
        <taxon>Eukaryota</taxon>
        <taxon>Fungi</taxon>
        <taxon>Dikarya</taxon>
        <taxon>Basidiomycota</taxon>
        <taxon>Agaricomycotina</taxon>
        <taxon>Agaricomycetes</taxon>
        <taxon>Agaricomycetidae</taxon>
        <taxon>Atheliales</taxon>
        <taxon>Atheliaceae</taxon>
        <taxon>Athelia</taxon>
    </lineage>
</organism>
<feature type="transmembrane region" description="Helical" evidence="1">
    <location>
        <begin position="51"/>
        <end position="78"/>
    </location>
</feature>
<evidence type="ECO:0000313" key="3">
    <source>
        <dbReference type="Proteomes" id="UP000076532"/>
    </source>
</evidence>
<keyword evidence="3" id="KW-1185">Reference proteome</keyword>
<sequence>MGTAIVAAPAAAVASAGVLVAEAAVGVGGASAGFTAGSSGLAAVLAAQSSVIAGAAIAVGPWGWLLGGAALLTGAIIVAGDKESESRCCWQQIIDSDELESKKAALCSEHGILLSDLVARCEVFKAKDDGRIILRNKKGQNFIFSINLVVPAAEAQIHDAAWPYDVTVVHAVPVECV</sequence>